<dbReference type="eggNOG" id="COG0834">
    <property type="taxonomic scope" value="Bacteria"/>
</dbReference>
<evidence type="ECO:0000313" key="2">
    <source>
        <dbReference type="Proteomes" id="UP000011864"/>
    </source>
</evidence>
<dbReference type="SUPFAM" id="SSF53850">
    <property type="entry name" value="Periplasmic binding protein-like II"/>
    <property type="match status" value="1"/>
</dbReference>
<sequence>MLFITVASASHSRADEPLVWGFADFPPYIEAKANGQPYGSLAEMVQNIFQHADIDYRPLHTPNKRIRKLISEGFVGFSIGPLTAIDNPDDFYMSKAAVAKIETRSYWIGEQNPVIQASDFYGQSVVLITSYQYSGLRDYLENPNNKVSIAANVEDHKRALTALLLKRATYMLGYSKPTELIQLQMNIENLHSFPLNEIKMYFYIHKSIKNSRQVMDRLDKSHAELYPNHVSDINKE</sequence>
<protein>
    <recommendedName>
        <fullName evidence="3">Solute-binding protein family 3/N-terminal domain-containing protein</fullName>
    </recommendedName>
</protein>
<keyword evidence="2" id="KW-1185">Reference proteome</keyword>
<dbReference type="AlphaFoldDB" id="K7ADN7"/>
<accession>K7ADN7</accession>
<proteinExistence type="predicted"/>
<dbReference type="KEGG" id="gps:C427_0968"/>
<gene>
    <name evidence="1" type="ORF">C427_0968</name>
</gene>
<reference evidence="1 2" key="1">
    <citation type="journal article" date="2013" name="Genome Announc.">
        <title>Complete Genome Sequence of Glaciecola psychrophila Strain 170T.</title>
        <authorList>
            <person name="Yin J."/>
            <person name="Chen J."/>
            <person name="Liu G."/>
            <person name="Yu Y."/>
            <person name="Song L."/>
            <person name="Wang X."/>
            <person name="Qu X."/>
        </authorList>
    </citation>
    <scope>NUCLEOTIDE SEQUENCE [LARGE SCALE GENOMIC DNA]</scope>
    <source>
        <strain evidence="1 2">170</strain>
    </source>
</reference>
<evidence type="ECO:0008006" key="3">
    <source>
        <dbReference type="Google" id="ProtNLM"/>
    </source>
</evidence>
<dbReference type="HOGENOM" id="CLU_086353_0_0_6"/>
<dbReference type="PATRIC" id="fig|1129794.4.peg.955"/>
<dbReference type="Proteomes" id="UP000011864">
    <property type="component" value="Chromosome"/>
</dbReference>
<dbReference type="EMBL" id="CP003837">
    <property type="protein sequence ID" value="AGH43077.1"/>
    <property type="molecule type" value="Genomic_DNA"/>
</dbReference>
<organism evidence="1 2">
    <name type="scientific">Paraglaciecola psychrophila 170</name>
    <dbReference type="NCBI Taxonomy" id="1129794"/>
    <lineage>
        <taxon>Bacteria</taxon>
        <taxon>Pseudomonadati</taxon>
        <taxon>Pseudomonadota</taxon>
        <taxon>Gammaproteobacteria</taxon>
        <taxon>Alteromonadales</taxon>
        <taxon>Alteromonadaceae</taxon>
        <taxon>Paraglaciecola</taxon>
    </lineage>
</organism>
<evidence type="ECO:0000313" key="1">
    <source>
        <dbReference type="EMBL" id="AGH43077.1"/>
    </source>
</evidence>
<dbReference type="RefSeq" id="WP_007640194.1">
    <property type="nucleotide sequence ID" value="NC_020514.1"/>
</dbReference>
<name>K7ADN7_9ALTE</name>